<evidence type="ECO:0000313" key="6">
    <source>
        <dbReference type="EMBL" id="GIE17473.1"/>
    </source>
</evidence>
<dbReference type="Gene3D" id="3.50.50.60">
    <property type="entry name" value="FAD/NAD(P)-binding domain"/>
    <property type="match status" value="2"/>
</dbReference>
<keyword evidence="7" id="KW-1185">Reference proteome</keyword>
<comment type="caution">
    <text evidence="6">The sequence shown here is derived from an EMBL/GenBank/DDBJ whole genome shotgun (WGS) entry which is preliminary data.</text>
</comment>
<accession>A0ABQ3ZFW6</accession>
<dbReference type="Pfam" id="PF01593">
    <property type="entry name" value="Amino_oxidase"/>
    <property type="match status" value="1"/>
</dbReference>
<dbReference type="SUPFAM" id="SSF51905">
    <property type="entry name" value="FAD/NAD(P)-binding domain"/>
    <property type="match status" value="1"/>
</dbReference>
<dbReference type="EMBL" id="BOMN01000010">
    <property type="protein sequence ID" value="GIE17473.1"/>
    <property type="molecule type" value="Genomic_DNA"/>
</dbReference>
<sequence length="477" mass="50471">MVIGAGVGGLAAAVRLAAAGHRVDVYEQAATIGGKLGRYERDGFRFDTGPSLLTLPQVFADLGLTLELEPLDPVVRHVFPDGSVLDSSSDPAVFAERIADAFGAAAARDWARFWERAERIWAASWRSVLQREVSPASLARLSWRVGDLLAIAPGRSLRALGRRYLRDWRLRMLLDRYATYTGADPRRAPAALAAVPYAELAFGGWYLPGGLGVLATALQERCAQLSIDVHLSSPVRTVTTTAGRATGVTLASGAHIAADAVVSDVDAAVLYRDLLPTPRRLAGLADRSLAGFVMLLGVDGHTPQLAHHTVFFPRNYNAEFNAVFGDPAHGRRARPASQPTIFITRAPDPAVHPEGAEAWFVLVNAARHGTAAGAVDWLRPGLAPAYADHLLEVLASRGLDVRDRVRFLETRTPADLAAATAAPGGTIYGTAGGLLRPSNRGPVDGLYLVGGSAHPGGGLPMVTLSAKIVADAIGPAR</sequence>
<dbReference type="NCBIfam" id="TIGR02734">
    <property type="entry name" value="crtI_fam"/>
    <property type="match status" value="1"/>
</dbReference>
<dbReference type="InterPro" id="IPR014105">
    <property type="entry name" value="Carotenoid/retinoid_OxRdtase"/>
</dbReference>
<dbReference type="PANTHER" id="PTHR43734">
    <property type="entry name" value="PHYTOENE DESATURASE"/>
    <property type="match status" value="1"/>
</dbReference>
<gene>
    <name evidence="6" type="ORF">Ahu01nite_005750</name>
</gene>
<dbReference type="Proteomes" id="UP000603200">
    <property type="component" value="Unassembled WGS sequence"/>
</dbReference>
<evidence type="ECO:0000256" key="3">
    <source>
        <dbReference type="ARBA" id="ARBA00023002"/>
    </source>
</evidence>
<organism evidence="6 7">
    <name type="scientific">Winogradskya humida</name>
    <dbReference type="NCBI Taxonomy" id="113566"/>
    <lineage>
        <taxon>Bacteria</taxon>
        <taxon>Bacillati</taxon>
        <taxon>Actinomycetota</taxon>
        <taxon>Actinomycetes</taxon>
        <taxon>Micromonosporales</taxon>
        <taxon>Micromonosporaceae</taxon>
        <taxon>Winogradskya</taxon>
    </lineage>
</organism>
<comment type="pathway">
    <text evidence="1 4">Carotenoid biosynthesis.</text>
</comment>
<name>A0ABQ3ZFW6_9ACTN</name>
<evidence type="ECO:0000313" key="7">
    <source>
        <dbReference type="Proteomes" id="UP000603200"/>
    </source>
</evidence>
<evidence type="ECO:0000256" key="4">
    <source>
        <dbReference type="RuleBase" id="RU362075"/>
    </source>
</evidence>
<protein>
    <submittedName>
        <fullName evidence="6">Phytoene desaturase</fullName>
    </submittedName>
</protein>
<reference evidence="6 7" key="1">
    <citation type="submission" date="2021-01" db="EMBL/GenBank/DDBJ databases">
        <title>Whole genome shotgun sequence of Actinoplanes humidus NBRC 14915.</title>
        <authorList>
            <person name="Komaki H."/>
            <person name="Tamura T."/>
        </authorList>
    </citation>
    <scope>NUCLEOTIDE SEQUENCE [LARGE SCALE GENOMIC DNA]</scope>
    <source>
        <strain evidence="6 7">NBRC 14915</strain>
    </source>
</reference>
<feature type="domain" description="Amine oxidase" evidence="5">
    <location>
        <begin position="8"/>
        <end position="278"/>
    </location>
</feature>
<dbReference type="InterPro" id="IPR036188">
    <property type="entry name" value="FAD/NAD-bd_sf"/>
</dbReference>
<dbReference type="InterPro" id="IPR002937">
    <property type="entry name" value="Amino_oxidase"/>
</dbReference>
<comment type="similarity">
    <text evidence="4">Belongs to the carotenoid/retinoid oxidoreductase family.</text>
</comment>
<evidence type="ECO:0000256" key="2">
    <source>
        <dbReference type="ARBA" id="ARBA00022746"/>
    </source>
</evidence>
<proteinExistence type="inferred from homology"/>
<evidence type="ECO:0000256" key="1">
    <source>
        <dbReference type="ARBA" id="ARBA00004829"/>
    </source>
</evidence>
<keyword evidence="2 4" id="KW-0125">Carotenoid biosynthesis</keyword>
<evidence type="ECO:0000259" key="5">
    <source>
        <dbReference type="Pfam" id="PF01593"/>
    </source>
</evidence>
<dbReference type="PANTHER" id="PTHR43734:SF1">
    <property type="entry name" value="PHYTOENE DESATURASE"/>
    <property type="match status" value="1"/>
</dbReference>
<keyword evidence="3 4" id="KW-0560">Oxidoreductase</keyword>